<evidence type="ECO:0000259" key="4">
    <source>
        <dbReference type="PROSITE" id="PS50102"/>
    </source>
</evidence>
<evidence type="ECO:0000256" key="3">
    <source>
        <dbReference type="SAM" id="MobiDB-lite"/>
    </source>
</evidence>
<proteinExistence type="predicted"/>
<feature type="domain" description="RRM" evidence="4">
    <location>
        <begin position="12"/>
        <end position="89"/>
    </location>
</feature>
<dbReference type="Proteomes" id="UP000268535">
    <property type="component" value="Unassembled WGS sequence"/>
</dbReference>
<gene>
    <name evidence="5" type="ORF">CAUPRSCDRAFT_1810</name>
</gene>
<dbReference type="PROSITE" id="PS50102">
    <property type="entry name" value="RRM"/>
    <property type="match status" value="2"/>
</dbReference>
<dbReference type="GO" id="GO:0003729">
    <property type="term" value="F:mRNA binding"/>
    <property type="evidence" value="ECO:0007669"/>
    <property type="project" value="TreeGrafter"/>
</dbReference>
<organism evidence="5 6">
    <name type="scientific">Caulochytrium protostelioides</name>
    <dbReference type="NCBI Taxonomy" id="1555241"/>
    <lineage>
        <taxon>Eukaryota</taxon>
        <taxon>Fungi</taxon>
        <taxon>Fungi incertae sedis</taxon>
        <taxon>Chytridiomycota</taxon>
        <taxon>Chytridiomycota incertae sedis</taxon>
        <taxon>Chytridiomycetes</taxon>
        <taxon>Caulochytriales</taxon>
        <taxon>Caulochytriaceae</taxon>
        <taxon>Caulochytrium</taxon>
    </lineage>
</organism>
<dbReference type="GO" id="GO:1990904">
    <property type="term" value="C:ribonucleoprotein complex"/>
    <property type="evidence" value="ECO:0007669"/>
    <property type="project" value="TreeGrafter"/>
</dbReference>
<dbReference type="GO" id="GO:0005737">
    <property type="term" value="C:cytoplasm"/>
    <property type="evidence" value="ECO:0007669"/>
    <property type="project" value="TreeGrafter"/>
</dbReference>
<feature type="non-terminal residue" evidence="5">
    <location>
        <position position="1"/>
    </location>
</feature>
<evidence type="ECO:0000256" key="1">
    <source>
        <dbReference type="ARBA" id="ARBA00022884"/>
    </source>
</evidence>
<dbReference type="AlphaFoldDB" id="A0A4P9WRU6"/>
<accession>A0A4P9WRU6</accession>
<dbReference type="InterPro" id="IPR035979">
    <property type="entry name" value="RBD_domain_sf"/>
</dbReference>
<dbReference type="GO" id="GO:0005634">
    <property type="term" value="C:nucleus"/>
    <property type="evidence" value="ECO:0007669"/>
    <property type="project" value="TreeGrafter"/>
</dbReference>
<evidence type="ECO:0000313" key="6">
    <source>
        <dbReference type="Proteomes" id="UP000268535"/>
    </source>
</evidence>
<protein>
    <recommendedName>
        <fullName evidence="4">RRM domain-containing protein</fullName>
    </recommendedName>
</protein>
<dbReference type="PANTHER" id="PTHR23003:SF3">
    <property type="entry name" value="FI21236P1-RELATED"/>
    <property type="match status" value="1"/>
</dbReference>
<dbReference type="InterPro" id="IPR012677">
    <property type="entry name" value="Nucleotide-bd_a/b_plait_sf"/>
</dbReference>
<reference evidence="6" key="1">
    <citation type="journal article" date="2018" name="Nat. Microbiol.">
        <title>Leveraging single-cell genomics to expand the fungal tree of life.</title>
        <authorList>
            <person name="Ahrendt S.R."/>
            <person name="Quandt C.A."/>
            <person name="Ciobanu D."/>
            <person name="Clum A."/>
            <person name="Salamov A."/>
            <person name="Andreopoulos B."/>
            <person name="Cheng J.F."/>
            <person name="Woyke T."/>
            <person name="Pelin A."/>
            <person name="Henrissat B."/>
            <person name="Reynolds N.K."/>
            <person name="Benny G.L."/>
            <person name="Smith M.E."/>
            <person name="James T.Y."/>
            <person name="Grigoriev I.V."/>
        </authorList>
    </citation>
    <scope>NUCLEOTIDE SEQUENCE [LARGE SCALE GENOMIC DNA]</scope>
    <source>
        <strain evidence="6">ATCC 52028</strain>
    </source>
</reference>
<dbReference type="Pfam" id="PF00076">
    <property type="entry name" value="RRM_1"/>
    <property type="match status" value="2"/>
</dbReference>
<dbReference type="SMART" id="SM00360">
    <property type="entry name" value="RRM"/>
    <property type="match status" value="2"/>
</dbReference>
<feature type="region of interest" description="Disordered" evidence="3">
    <location>
        <begin position="89"/>
        <end position="112"/>
    </location>
</feature>
<dbReference type="InterPro" id="IPR050374">
    <property type="entry name" value="RRT5_SRSF_SR"/>
</dbReference>
<keyword evidence="1 2" id="KW-0694">RNA-binding</keyword>
<dbReference type="PANTHER" id="PTHR23003">
    <property type="entry name" value="RNA RECOGNITION MOTIF RRM DOMAIN CONTAINING PROTEIN"/>
    <property type="match status" value="1"/>
</dbReference>
<evidence type="ECO:0000313" key="5">
    <source>
        <dbReference type="EMBL" id="RKO95909.1"/>
    </source>
</evidence>
<sequence>IEELRASSMQHRRVYVGNLAYEVASQDLADHMGQVGTVLVADVLKLAGGRSKGCGIVEYADPASAERAIHELCNTELFNRQIFVREDREQEAKYGSNRTDARGSSGGSEPSSHQLFVGNLAFSVTWTMLKDWAREANAGEVAHATVRTDDAGHSKGHGILIYNSAEDAARAAEALNGTMLQGRPAEVRIDR</sequence>
<feature type="domain" description="RRM" evidence="4">
    <location>
        <begin position="113"/>
        <end position="191"/>
    </location>
</feature>
<dbReference type="SUPFAM" id="SSF54928">
    <property type="entry name" value="RNA-binding domain, RBD"/>
    <property type="match status" value="1"/>
</dbReference>
<dbReference type="Gene3D" id="3.30.70.330">
    <property type="match status" value="2"/>
</dbReference>
<dbReference type="InterPro" id="IPR000504">
    <property type="entry name" value="RRM_dom"/>
</dbReference>
<evidence type="ECO:0000256" key="2">
    <source>
        <dbReference type="PROSITE-ProRule" id="PRU00176"/>
    </source>
</evidence>
<feature type="non-terminal residue" evidence="5">
    <location>
        <position position="191"/>
    </location>
</feature>
<name>A0A4P9WRU6_9FUNG</name>
<dbReference type="EMBL" id="ML010696">
    <property type="protein sequence ID" value="RKO95909.1"/>
    <property type="molecule type" value="Genomic_DNA"/>
</dbReference>